<gene>
    <name evidence="1" type="ORF">GC250_10840</name>
</gene>
<sequence>MSKRSRQIFSIPSFGQCSNCGVEVDYAEVILMINGRLNIFCSRKCFREWLRKTRAHYG</sequence>
<dbReference type="Proteomes" id="UP000470772">
    <property type="component" value="Unassembled WGS sequence"/>
</dbReference>
<comment type="caution">
    <text evidence="1">The sequence shown here is derived from an EMBL/GenBank/DDBJ whole genome shotgun (WGS) entry which is preliminary data.</text>
</comment>
<proteinExistence type="predicted"/>
<evidence type="ECO:0000313" key="2">
    <source>
        <dbReference type="Proteomes" id="UP000470772"/>
    </source>
</evidence>
<keyword evidence="2" id="KW-1185">Reference proteome</keyword>
<dbReference type="RefSeq" id="WP_054838461.1">
    <property type="nucleotide sequence ID" value="NZ_WGGD01000005.1"/>
</dbReference>
<dbReference type="EMBL" id="WGGD01000005">
    <property type="protein sequence ID" value="MUN29916.1"/>
    <property type="molecule type" value="Genomic_DNA"/>
</dbReference>
<accession>A0A6A9QLP1</accession>
<organism evidence="1 2">
    <name type="scientific">Sulfuracidifex metallicus DSM 6482 = JCM 9184</name>
    <dbReference type="NCBI Taxonomy" id="523847"/>
    <lineage>
        <taxon>Archaea</taxon>
        <taxon>Thermoproteota</taxon>
        <taxon>Thermoprotei</taxon>
        <taxon>Sulfolobales</taxon>
        <taxon>Sulfolobaceae</taxon>
        <taxon>Sulfuracidifex</taxon>
    </lineage>
</organism>
<evidence type="ECO:0000313" key="1">
    <source>
        <dbReference type="EMBL" id="MUN29916.1"/>
    </source>
</evidence>
<reference evidence="1 2" key="1">
    <citation type="submission" date="2019-10" db="EMBL/GenBank/DDBJ databases">
        <title>Sequencing and Assembly of Multiple Reported Metal-Biooxidizing Members of the Extremely Thermoacidophilic Archaeal Family Sulfolobaceae.</title>
        <authorList>
            <person name="Counts J.A."/>
            <person name="Kelly R.M."/>
        </authorList>
    </citation>
    <scope>NUCLEOTIDE SEQUENCE [LARGE SCALE GENOMIC DNA]</scope>
    <source>
        <strain evidence="1 2">DSM 6482</strain>
    </source>
</reference>
<dbReference type="AlphaFoldDB" id="A0A6A9QLP1"/>
<protein>
    <submittedName>
        <fullName evidence="1">Transcriptional regulator</fullName>
    </submittedName>
</protein>
<name>A0A6A9QLP1_SULME</name>